<proteinExistence type="predicted"/>
<dbReference type="Proteomes" id="UP000023430">
    <property type="component" value="Unassembled WGS sequence"/>
</dbReference>
<accession>X7F839</accession>
<dbReference type="EMBL" id="JAME01000021">
    <property type="protein sequence ID" value="ETX28244.1"/>
    <property type="molecule type" value="Genomic_DNA"/>
</dbReference>
<keyword evidence="2" id="KW-1185">Reference proteome</keyword>
<evidence type="ECO:0000313" key="1">
    <source>
        <dbReference type="EMBL" id="ETX28244.1"/>
    </source>
</evidence>
<dbReference type="AlphaFoldDB" id="X7F839"/>
<dbReference type="InterPro" id="IPR008767">
    <property type="entry name" value="Phage_SPP1_head-tail_adaptor"/>
</dbReference>
<name>X7F839_9RHOB</name>
<evidence type="ECO:0000313" key="2">
    <source>
        <dbReference type="Proteomes" id="UP000023430"/>
    </source>
</evidence>
<gene>
    <name evidence="1" type="ORF">RISW2_09025</name>
</gene>
<protein>
    <submittedName>
        <fullName evidence="1">Tail protein</fullName>
    </submittedName>
</protein>
<dbReference type="InterPro" id="IPR038666">
    <property type="entry name" value="SSP1_head-tail_sf"/>
</dbReference>
<dbReference type="STRING" id="1449351.RISW2_09025"/>
<comment type="caution">
    <text evidence="1">The sequence shown here is derived from an EMBL/GenBank/DDBJ whole genome shotgun (WGS) entry which is preliminary data.</text>
</comment>
<dbReference type="eggNOG" id="COG5614">
    <property type="taxonomic scope" value="Bacteria"/>
</dbReference>
<reference evidence="1 2" key="1">
    <citation type="submission" date="2014-01" db="EMBL/GenBank/DDBJ databases">
        <title>Roseivivax isoporae LMG 25204 Genome Sequencing.</title>
        <authorList>
            <person name="Lai Q."/>
            <person name="Li G."/>
            <person name="Shao Z."/>
        </authorList>
    </citation>
    <scope>NUCLEOTIDE SEQUENCE [LARGE SCALE GENOMIC DNA]</scope>
    <source>
        <strain evidence="1 2">LMG 25204</strain>
    </source>
</reference>
<dbReference type="NCBIfam" id="TIGR01563">
    <property type="entry name" value="gp16_SPP1"/>
    <property type="match status" value="1"/>
</dbReference>
<sequence>MIAPRLSHALVLQDPRQVQDGAGGFVQTWVPLGTLWAEVEARSGRESEGAAGPVSVGAFRITVRAAPEGSDARPRAGQRFALGARRFRITAVTTRDRAGHFLLCHAEEERAS</sequence>
<dbReference type="Gene3D" id="2.40.10.270">
    <property type="entry name" value="Bacteriophage SPP1 head-tail adaptor protein"/>
    <property type="match status" value="1"/>
</dbReference>
<dbReference type="Pfam" id="PF05521">
    <property type="entry name" value="Phage_HCP"/>
    <property type="match status" value="1"/>
</dbReference>
<dbReference type="RefSeq" id="WP_211238705.1">
    <property type="nucleotide sequence ID" value="NZ_JAME01000021.1"/>
</dbReference>
<organism evidence="1 2">
    <name type="scientific">Roseivivax isoporae LMG 25204</name>
    <dbReference type="NCBI Taxonomy" id="1449351"/>
    <lineage>
        <taxon>Bacteria</taxon>
        <taxon>Pseudomonadati</taxon>
        <taxon>Pseudomonadota</taxon>
        <taxon>Alphaproteobacteria</taxon>
        <taxon>Rhodobacterales</taxon>
        <taxon>Roseobacteraceae</taxon>
        <taxon>Roseivivax</taxon>
    </lineage>
</organism>